<organism evidence="3 4">
    <name type="scientific">Metschnikowia bicuspidata</name>
    <dbReference type="NCBI Taxonomy" id="27322"/>
    <lineage>
        <taxon>Eukaryota</taxon>
        <taxon>Fungi</taxon>
        <taxon>Dikarya</taxon>
        <taxon>Ascomycota</taxon>
        <taxon>Saccharomycotina</taxon>
        <taxon>Pichiomycetes</taxon>
        <taxon>Metschnikowiaceae</taxon>
        <taxon>Metschnikowia</taxon>
    </lineage>
</organism>
<name>A0A4P9ZEL0_9ASCO</name>
<keyword evidence="2" id="KW-0472">Membrane</keyword>
<evidence type="ECO:0000256" key="1">
    <source>
        <dbReference type="SAM" id="MobiDB-lite"/>
    </source>
</evidence>
<feature type="region of interest" description="Disordered" evidence="1">
    <location>
        <begin position="65"/>
        <end position="102"/>
    </location>
</feature>
<feature type="transmembrane region" description="Helical" evidence="2">
    <location>
        <begin position="310"/>
        <end position="331"/>
    </location>
</feature>
<dbReference type="PANTHER" id="PTHR41807">
    <property type="entry name" value="GLUTATHIONE TRANSFERASE 3"/>
    <property type="match status" value="1"/>
</dbReference>
<dbReference type="GO" id="GO:0016020">
    <property type="term" value="C:membrane"/>
    <property type="evidence" value="ECO:0007669"/>
    <property type="project" value="TreeGrafter"/>
</dbReference>
<accession>A0A4P9ZEL0</accession>
<gene>
    <name evidence="3" type="ORF">METBISCDRAFT_22460</name>
</gene>
<dbReference type="AlphaFoldDB" id="A0A4P9ZEL0"/>
<keyword evidence="2" id="KW-0812">Transmembrane</keyword>
<keyword evidence="2" id="KW-1133">Transmembrane helix</keyword>
<sequence>MSEFKAFKKADLAKIMRKLGISVRAKDTKLSLLEKLKTLSDENPKAYRELVVSLDDDEGETATLVEIEGTEDETEEVDDDAEVDDDDEHEETDEDKDYKAPPPIDIKEYLVDPAIALFEKSYDKLLEFTDYVGLTSAQYNDKMRVHLSNTFNLMRLELLAEAAYFLYFHVPVVKARNNKCFPQFVKNSFPFLDSELPTFDFSSLLNCTVTSVFVQWLLYAVLVPTVISYYVNFTRKVVVIESDADDEDKEELSYVVRFHRHDPVIFSLAKTVLFYFIVKNGAFAGLDTTEGVACAVKQFLLVKLGIYRDFALRLGNFPVVIGATNVIIGLYSQFEDF</sequence>
<dbReference type="Proteomes" id="UP000268321">
    <property type="component" value="Unassembled WGS sequence"/>
</dbReference>
<protein>
    <submittedName>
        <fullName evidence="3">Uncharacterized protein</fullName>
    </submittedName>
</protein>
<feature type="transmembrane region" description="Helical" evidence="2">
    <location>
        <begin position="213"/>
        <end position="231"/>
    </location>
</feature>
<feature type="compositionally biased region" description="Acidic residues" evidence="1">
    <location>
        <begin position="68"/>
        <end position="95"/>
    </location>
</feature>
<keyword evidence="4" id="KW-1185">Reference proteome</keyword>
<proteinExistence type="predicted"/>
<evidence type="ECO:0000256" key="2">
    <source>
        <dbReference type="SAM" id="Phobius"/>
    </source>
</evidence>
<dbReference type="PANTHER" id="PTHR41807:SF1">
    <property type="entry name" value="GLUTATHIONE TRANSFERASE 3"/>
    <property type="match status" value="1"/>
</dbReference>
<dbReference type="OrthoDB" id="4034134at2759"/>
<dbReference type="InterPro" id="IPR038872">
    <property type="entry name" value="Put_GTT3"/>
</dbReference>
<evidence type="ECO:0000313" key="4">
    <source>
        <dbReference type="Proteomes" id="UP000268321"/>
    </source>
</evidence>
<reference evidence="4" key="1">
    <citation type="journal article" date="2018" name="Nat. Microbiol.">
        <title>Leveraging single-cell genomics to expand the fungal tree of life.</title>
        <authorList>
            <person name="Ahrendt S.R."/>
            <person name="Quandt C.A."/>
            <person name="Ciobanu D."/>
            <person name="Clum A."/>
            <person name="Salamov A."/>
            <person name="Andreopoulos B."/>
            <person name="Cheng J.F."/>
            <person name="Woyke T."/>
            <person name="Pelin A."/>
            <person name="Henrissat B."/>
            <person name="Reynolds N.K."/>
            <person name="Benny G.L."/>
            <person name="Smith M.E."/>
            <person name="James T.Y."/>
            <person name="Grigoriev I.V."/>
        </authorList>
    </citation>
    <scope>NUCLEOTIDE SEQUENCE [LARGE SCALE GENOMIC DNA]</scope>
    <source>
        <strain evidence="4">Baker2002</strain>
    </source>
</reference>
<evidence type="ECO:0000313" key="3">
    <source>
        <dbReference type="EMBL" id="RKP31437.1"/>
    </source>
</evidence>
<dbReference type="EMBL" id="ML004442">
    <property type="protein sequence ID" value="RKP31437.1"/>
    <property type="molecule type" value="Genomic_DNA"/>
</dbReference>